<feature type="region of interest" description="Disordered" evidence="1">
    <location>
        <begin position="96"/>
        <end position="125"/>
    </location>
</feature>
<organism evidence="2 3">
    <name type="scientific">Rhynchosporium agropyri</name>
    <dbReference type="NCBI Taxonomy" id="914238"/>
    <lineage>
        <taxon>Eukaryota</taxon>
        <taxon>Fungi</taxon>
        <taxon>Dikarya</taxon>
        <taxon>Ascomycota</taxon>
        <taxon>Pezizomycotina</taxon>
        <taxon>Leotiomycetes</taxon>
        <taxon>Helotiales</taxon>
        <taxon>Ploettnerulaceae</taxon>
        <taxon>Rhynchosporium</taxon>
    </lineage>
</organism>
<dbReference type="OrthoDB" id="2740448at2759"/>
<keyword evidence="3" id="KW-1185">Reference proteome</keyword>
<dbReference type="AlphaFoldDB" id="A0A1E1KZ21"/>
<dbReference type="Proteomes" id="UP000178912">
    <property type="component" value="Unassembled WGS sequence"/>
</dbReference>
<sequence>MAEEQIWFFSWESTKPSTKSPPYQQGWLPLPEVVRQGLTLQKALTTSRAPGQVSDHNFWIHSNSMSAAVQLLTDQSIKVTWELYCKKDAVVTIHIRPNKDPSPNASRASSHQQSLADRRKQSGRRAVSEIFVRPPLSQITSALDTLSLGPINKLDSSDEVTLDLGGGKSETFSKEYLLGKTEITSVIDETS</sequence>
<dbReference type="EMBL" id="FJUX01000062">
    <property type="protein sequence ID" value="CZT03507.1"/>
    <property type="molecule type" value="Genomic_DNA"/>
</dbReference>
<accession>A0A1E1KZ21</accession>
<evidence type="ECO:0000256" key="1">
    <source>
        <dbReference type="SAM" id="MobiDB-lite"/>
    </source>
</evidence>
<gene>
    <name evidence="2" type="ORF">RAG0_10231</name>
</gene>
<proteinExistence type="predicted"/>
<evidence type="ECO:0000313" key="3">
    <source>
        <dbReference type="Proteomes" id="UP000178912"/>
    </source>
</evidence>
<reference evidence="3" key="1">
    <citation type="submission" date="2016-03" db="EMBL/GenBank/DDBJ databases">
        <authorList>
            <person name="Guldener U."/>
        </authorList>
    </citation>
    <scope>NUCLEOTIDE SEQUENCE [LARGE SCALE GENOMIC DNA]</scope>
    <source>
        <strain evidence="3">04CH-RAC-A.6.1</strain>
    </source>
</reference>
<feature type="compositionally biased region" description="Polar residues" evidence="1">
    <location>
        <begin position="101"/>
        <end position="115"/>
    </location>
</feature>
<evidence type="ECO:0000313" key="2">
    <source>
        <dbReference type="EMBL" id="CZT03507.1"/>
    </source>
</evidence>
<protein>
    <submittedName>
        <fullName evidence="2">Uncharacterized protein</fullName>
    </submittedName>
</protein>
<name>A0A1E1KZ21_9HELO</name>